<evidence type="ECO:0000256" key="3">
    <source>
        <dbReference type="ARBA" id="ARBA00023015"/>
    </source>
</evidence>
<evidence type="ECO:0000256" key="1">
    <source>
        <dbReference type="ARBA" id="ARBA00004123"/>
    </source>
</evidence>
<dbReference type="SMART" id="SM01401">
    <property type="entry name" value="Sds3"/>
    <property type="match status" value="1"/>
</dbReference>
<feature type="region of interest" description="Disordered" evidence="6">
    <location>
        <begin position="256"/>
        <end position="279"/>
    </location>
</feature>
<evidence type="ECO:0000256" key="2">
    <source>
        <dbReference type="ARBA" id="ARBA00022491"/>
    </source>
</evidence>
<feature type="region of interest" description="Disordered" evidence="6">
    <location>
        <begin position="773"/>
        <end position="800"/>
    </location>
</feature>
<sequence length="800" mass="87184">MGLWPFSRSSSGADAAAATISTSASPVQKPSDAPEPERQQAHSAPHDPDFYAAHPHLAPPSFSSNNVSSSIANSADDGAQSSASEEIDPTLPRSMSCRAAFDSAFYCSSFGGHFNDIYRYGQLRSCSDHWNDFWFCMRTKNSRSGQDVKERMVQDRYREKEMKLKSGPNSEDIWRKRGPGEEIRGAFTRPAEEEAQVASLQGPVLSTTIIPNCKVAKYRRQPPCGDPDADDQYPARLWYYSKTAVIAMVRNGSPSPADNFPLGHSATSPQPQPSKRDKRRNMLADKLAEMMASFSDNRDSHYRAQLAALQADINLIMKADPYANQPLEDNGEEASELISQIMGNNVPSAPSAGTDYIAQCGRYYSRFVDAVNDAMEERDYNLTMLWNKHENTKNEIENSHYYKVQIAEEEHKLLAATIRERLVASIQQRTNRLKREKEQLDLSDSNAMLLHPNQFSIGNPASPGGPQAPRKTRRTGHKFGDAEELAAANETKRKRKLFEEQDNDSPGPSGRATEMGVGSPFREAKARTVNAQFESSAYSLERLFTEKELNMAMNQATTAASHFFAKMKNAETAPQETSANGNTNGTNGEHASENGDPMDQDQDSDDIPGATDMVRQHSSNPHATRGATRSALNPTAAIVSGQIAPFIYNPPFVLDAKIFQKINASAPPPPSLSAQDVEQDLKLMLREARPDDDLNEKLLQAACNPVKARDYQVQPPNFSEPVNEMTSALRSTAPHLEVGAALGGVPMSAQSSAAGWSEGGNTPIGRNGESLIVGGHGGGVAMSRTASGSGRGRGRGRGGG</sequence>
<dbReference type="OrthoDB" id="70376at2759"/>
<dbReference type="Pfam" id="PF11326">
    <property type="entry name" value="PANTS-like"/>
    <property type="match status" value="1"/>
</dbReference>
<dbReference type="EMBL" id="CP089280">
    <property type="protein sequence ID" value="USP81438.1"/>
    <property type="molecule type" value="Genomic_DNA"/>
</dbReference>
<dbReference type="VEuPathDB" id="FungiDB:yc1106_08712"/>
<evidence type="ECO:0000313" key="7">
    <source>
        <dbReference type="EMBL" id="USP81438.1"/>
    </source>
</evidence>
<dbReference type="PANTHER" id="PTHR21964">
    <property type="entry name" value="BREAST CANCER METASTASIS-SUPPRESSOR 1"/>
    <property type="match status" value="1"/>
</dbReference>
<evidence type="ECO:0000256" key="6">
    <source>
        <dbReference type="SAM" id="MobiDB-lite"/>
    </source>
</evidence>
<feature type="region of interest" description="Disordered" evidence="6">
    <location>
        <begin position="570"/>
        <end position="630"/>
    </location>
</feature>
<dbReference type="InterPro" id="IPR021475">
    <property type="entry name" value="Pants/Emi1-like"/>
</dbReference>
<organism evidence="7 8">
    <name type="scientific">Curvularia clavata</name>
    <dbReference type="NCBI Taxonomy" id="95742"/>
    <lineage>
        <taxon>Eukaryota</taxon>
        <taxon>Fungi</taxon>
        <taxon>Dikarya</taxon>
        <taxon>Ascomycota</taxon>
        <taxon>Pezizomycotina</taxon>
        <taxon>Dothideomycetes</taxon>
        <taxon>Pleosporomycetidae</taxon>
        <taxon>Pleosporales</taxon>
        <taxon>Pleosporineae</taxon>
        <taxon>Pleosporaceae</taxon>
        <taxon>Curvularia</taxon>
    </lineage>
</organism>
<keyword evidence="4" id="KW-0804">Transcription</keyword>
<evidence type="ECO:0000256" key="4">
    <source>
        <dbReference type="ARBA" id="ARBA00023163"/>
    </source>
</evidence>
<protein>
    <submittedName>
        <fullName evidence="7">Uncharacterized protein</fullName>
    </submittedName>
</protein>
<accession>A0A9Q8ZJV4</accession>
<dbReference type="GO" id="GO:0005654">
    <property type="term" value="C:nucleoplasm"/>
    <property type="evidence" value="ECO:0007669"/>
    <property type="project" value="UniProtKB-ARBA"/>
</dbReference>
<keyword evidence="8" id="KW-1185">Reference proteome</keyword>
<feature type="compositionally biased region" description="Basic and acidic residues" evidence="6">
    <location>
        <begin position="35"/>
        <end position="49"/>
    </location>
</feature>
<dbReference type="Proteomes" id="UP001056012">
    <property type="component" value="Chromosome 7"/>
</dbReference>
<dbReference type="GO" id="GO:0010468">
    <property type="term" value="P:regulation of gene expression"/>
    <property type="evidence" value="ECO:0007669"/>
    <property type="project" value="UniProtKB-ARBA"/>
</dbReference>
<reference evidence="7" key="1">
    <citation type="submission" date="2021-12" db="EMBL/GenBank/DDBJ databases">
        <title>Curvularia clavata genome.</title>
        <authorList>
            <person name="Cao Y."/>
        </authorList>
    </citation>
    <scope>NUCLEOTIDE SEQUENCE</scope>
    <source>
        <strain evidence="7">Yc1106</strain>
    </source>
</reference>
<feature type="compositionally biased region" description="Low complexity" evidence="6">
    <location>
        <begin position="7"/>
        <end position="25"/>
    </location>
</feature>
<keyword evidence="2" id="KW-0678">Repressor</keyword>
<name>A0A9Q8ZJV4_CURCL</name>
<feature type="compositionally biased region" description="Low complexity" evidence="6">
    <location>
        <begin position="61"/>
        <end position="74"/>
    </location>
</feature>
<proteinExistence type="predicted"/>
<keyword evidence="5" id="KW-0539">Nucleus</keyword>
<keyword evidence="3" id="KW-0805">Transcription regulation</keyword>
<gene>
    <name evidence="7" type="ORF">yc1106_08712</name>
</gene>
<feature type="compositionally biased region" description="Acidic residues" evidence="6">
    <location>
        <begin position="596"/>
        <end position="606"/>
    </location>
</feature>
<evidence type="ECO:0000313" key="8">
    <source>
        <dbReference type="Proteomes" id="UP001056012"/>
    </source>
</evidence>
<feature type="region of interest" description="Disordered" evidence="6">
    <location>
        <begin position="453"/>
        <end position="521"/>
    </location>
</feature>
<dbReference type="InterPro" id="IPR013907">
    <property type="entry name" value="Sds3"/>
</dbReference>
<feature type="region of interest" description="Disordered" evidence="6">
    <location>
        <begin position="1"/>
        <end position="89"/>
    </location>
</feature>
<evidence type="ECO:0000256" key="5">
    <source>
        <dbReference type="ARBA" id="ARBA00023242"/>
    </source>
</evidence>
<dbReference type="Pfam" id="PF08598">
    <property type="entry name" value="Sds3"/>
    <property type="match status" value="1"/>
</dbReference>
<dbReference type="AlphaFoldDB" id="A0A9Q8ZJV4"/>
<comment type="subcellular location">
    <subcellularLocation>
        <location evidence="1">Nucleus</location>
    </subcellularLocation>
</comment>